<keyword evidence="2" id="KW-0732">Signal</keyword>
<evidence type="ECO:0000313" key="3">
    <source>
        <dbReference type="EMBL" id="MCW6535455.1"/>
    </source>
</evidence>
<name>A0AA41Z7K0_9SPHN</name>
<comment type="caution">
    <text evidence="3">The sequence shown here is derived from an EMBL/GenBank/DDBJ whole genome shotgun (WGS) entry which is preliminary data.</text>
</comment>
<feature type="signal peptide" evidence="2">
    <location>
        <begin position="1"/>
        <end position="24"/>
    </location>
</feature>
<evidence type="ECO:0000256" key="1">
    <source>
        <dbReference type="SAM" id="MobiDB-lite"/>
    </source>
</evidence>
<feature type="region of interest" description="Disordered" evidence="1">
    <location>
        <begin position="62"/>
        <end position="86"/>
    </location>
</feature>
<protein>
    <recommendedName>
        <fullName evidence="5">Secreted protein</fullName>
    </recommendedName>
</protein>
<feature type="compositionally biased region" description="Basic and acidic residues" evidence="1">
    <location>
        <begin position="73"/>
        <end position="85"/>
    </location>
</feature>
<gene>
    <name evidence="3" type="ORF">NEE01_11755</name>
</gene>
<evidence type="ECO:0000313" key="4">
    <source>
        <dbReference type="Proteomes" id="UP001165565"/>
    </source>
</evidence>
<proteinExistence type="predicted"/>
<organism evidence="3 4">
    <name type="scientific">Sphingomonas lycopersici</name>
    <dbReference type="NCBI Taxonomy" id="2951807"/>
    <lineage>
        <taxon>Bacteria</taxon>
        <taxon>Pseudomonadati</taxon>
        <taxon>Pseudomonadota</taxon>
        <taxon>Alphaproteobacteria</taxon>
        <taxon>Sphingomonadales</taxon>
        <taxon>Sphingomonadaceae</taxon>
        <taxon>Sphingomonas</taxon>
    </lineage>
</organism>
<dbReference type="AlphaFoldDB" id="A0AA41Z7K0"/>
<accession>A0AA41Z7K0</accession>
<reference evidence="3" key="1">
    <citation type="submission" date="2022-06" db="EMBL/GenBank/DDBJ databases">
        <title>Sphingomonas sp. nov. isolated from rhizosphere soil of tomato.</title>
        <authorList>
            <person name="Dong H."/>
            <person name="Gao R."/>
        </authorList>
    </citation>
    <scope>NUCLEOTIDE SEQUENCE</scope>
    <source>
        <strain evidence="3">MMSM24</strain>
    </source>
</reference>
<dbReference type="Proteomes" id="UP001165565">
    <property type="component" value="Unassembled WGS sequence"/>
</dbReference>
<keyword evidence="4" id="KW-1185">Reference proteome</keyword>
<feature type="chain" id="PRO_5041353461" description="Secreted protein" evidence="2">
    <location>
        <begin position="25"/>
        <end position="100"/>
    </location>
</feature>
<dbReference type="EMBL" id="JANFAV010000007">
    <property type="protein sequence ID" value="MCW6535455.1"/>
    <property type="molecule type" value="Genomic_DNA"/>
</dbReference>
<evidence type="ECO:0000256" key="2">
    <source>
        <dbReference type="SAM" id="SignalP"/>
    </source>
</evidence>
<evidence type="ECO:0008006" key="5">
    <source>
        <dbReference type="Google" id="ProtNLM"/>
    </source>
</evidence>
<sequence>MMSLIASLAAGRLGALLSAGAVCAKAGPANATEAKSETSTRRSKLVITLPPETVLLWNGKTVMRRGSGQSPRTDNRANRADRDSFATKQSAHLIVMPGLS</sequence>